<keyword evidence="1" id="KW-0472">Membrane</keyword>
<feature type="transmembrane region" description="Helical" evidence="1">
    <location>
        <begin position="6"/>
        <end position="25"/>
    </location>
</feature>
<evidence type="ECO:0000256" key="1">
    <source>
        <dbReference type="SAM" id="Phobius"/>
    </source>
</evidence>
<sequence length="26" mass="2845">MRAVWISFAASVFVTFLMALTLVVTA</sequence>
<evidence type="ECO:0000313" key="2">
    <source>
        <dbReference type="EMBL" id="KKK93548.1"/>
    </source>
</evidence>
<dbReference type="EMBL" id="LAZR01047725">
    <property type="protein sequence ID" value="KKK93548.1"/>
    <property type="molecule type" value="Genomic_DNA"/>
</dbReference>
<feature type="non-terminal residue" evidence="2">
    <location>
        <position position="26"/>
    </location>
</feature>
<keyword evidence="1" id="KW-1133">Transmembrane helix</keyword>
<name>A0A0F8ZIE0_9ZZZZ</name>
<dbReference type="AlphaFoldDB" id="A0A0F8ZIE0"/>
<reference evidence="2" key="1">
    <citation type="journal article" date="2015" name="Nature">
        <title>Complex archaea that bridge the gap between prokaryotes and eukaryotes.</title>
        <authorList>
            <person name="Spang A."/>
            <person name="Saw J.H."/>
            <person name="Jorgensen S.L."/>
            <person name="Zaremba-Niedzwiedzka K."/>
            <person name="Martijn J."/>
            <person name="Lind A.E."/>
            <person name="van Eijk R."/>
            <person name="Schleper C."/>
            <person name="Guy L."/>
            <person name="Ettema T.J."/>
        </authorList>
    </citation>
    <scope>NUCLEOTIDE SEQUENCE</scope>
</reference>
<proteinExistence type="predicted"/>
<gene>
    <name evidence="2" type="ORF">LCGC14_2691760</name>
</gene>
<organism evidence="2">
    <name type="scientific">marine sediment metagenome</name>
    <dbReference type="NCBI Taxonomy" id="412755"/>
    <lineage>
        <taxon>unclassified sequences</taxon>
        <taxon>metagenomes</taxon>
        <taxon>ecological metagenomes</taxon>
    </lineage>
</organism>
<accession>A0A0F8ZIE0</accession>
<protein>
    <submittedName>
        <fullName evidence="2">Uncharacterized protein</fullName>
    </submittedName>
</protein>
<comment type="caution">
    <text evidence="2">The sequence shown here is derived from an EMBL/GenBank/DDBJ whole genome shotgun (WGS) entry which is preliminary data.</text>
</comment>
<keyword evidence="1" id="KW-0812">Transmembrane</keyword>